<comment type="caution">
    <text evidence="1">The sequence shown here is derived from an EMBL/GenBank/DDBJ whole genome shotgun (WGS) entry which is preliminary data.</text>
</comment>
<evidence type="ECO:0000313" key="1">
    <source>
        <dbReference type="EMBL" id="OEZ91528.1"/>
    </source>
</evidence>
<keyword evidence="2" id="KW-1185">Reference proteome</keyword>
<dbReference type="EMBL" id="LROM01000152">
    <property type="protein sequence ID" value="OEZ91528.1"/>
    <property type="molecule type" value="Genomic_DNA"/>
</dbReference>
<dbReference type="RefSeq" id="WP_070251998.1">
    <property type="nucleotide sequence ID" value="NZ_LROM01000152.1"/>
</dbReference>
<sequence>MKAKDLPTQRHLPQGEVLLESGVPIPARRQRTAMTKLKEVAADMAVGDSILVSSEEVVGGVTTILEQKFGGKYSRKTYKTGPERGFTRIWRLG</sequence>
<evidence type="ECO:0000313" key="2">
    <source>
        <dbReference type="Proteomes" id="UP000175989"/>
    </source>
</evidence>
<dbReference type="AlphaFoldDB" id="A0A1E7W6F9"/>
<reference evidence="2" key="1">
    <citation type="journal article" date="2016" name="Front. Microbiol.">
        <title>Molecular Keys to the Janthinobacterium and Duganella spp. Interaction with the Plant Pathogen Fusarium graminearum.</title>
        <authorList>
            <person name="Haack F.S."/>
            <person name="Poehlein A."/>
            <person name="Kroger C."/>
            <person name="Voigt C.A."/>
            <person name="Piepenbring M."/>
            <person name="Bode H.B."/>
            <person name="Daniel R."/>
            <person name="Schafer W."/>
            <person name="Streit W.R."/>
        </authorList>
    </citation>
    <scope>NUCLEOTIDE SEQUENCE [LARGE SCALE GENOMIC DNA]</scope>
    <source>
        <strain evidence="2">T54</strain>
    </source>
</reference>
<name>A0A1E7W6F9_9BURK</name>
<dbReference type="Proteomes" id="UP000175989">
    <property type="component" value="Unassembled WGS sequence"/>
</dbReference>
<organism evidence="1 2">
    <name type="scientific">Duganella phyllosphaerae</name>
    <dbReference type="NCBI Taxonomy" id="762836"/>
    <lineage>
        <taxon>Bacteria</taxon>
        <taxon>Pseudomonadati</taxon>
        <taxon>Pseudomonadota</taxon>
        <taxon>Betaproteobacteria</taxon>
        <taxon>Burkholderiales</taxon>
        <taxon>Oxalobacteraceae</taxon>
        <taxon>Telluria group</taxon>
        <taxon>Duganella</taxon>
    </lineage>
</organism>
<proteinExistence type="predicted"/>
<gene>
    <name evidence="1" type="ORF">DUPY_51400</name>
</gene>
<protein>
    <submittedName>
        <fullName evidence="1">Uncharacterized protein</fullName>
    </submittedName>
</protein>
<accession>A0A1E7W6F9</accession>